<sequence>MLWEAPNYTPKRVLNLSGVQLQATAHSRIQSLMSQYKEGFIHWDVSNEMLRYHFYEQRLGPDAKLHFFKTAHKSDPLTTFFMNDVNVVET</sequence>
<dbReference type="PANTHER" id="PTHR31490:SF3">
    <property type="entry name" value="GLYCOSYL HYDROLASE FAMILY 10 PROTEIN"/>
    <property type="match status" value="1"/>
</dbReference>
<comment type="caution">
    <text evidence="6">The sequence shown here is derived from an EMBL/GenBank/DDBJ whole genome shotgun (WGS) entry which is preliminary data.</text>
</comment>
<feature type="domain" description="GH10" evidence="5">
    <location>
        <begin position="1"/>
        <end position="90"/>
    </location>
</feature>
<evidence type="ECO:0000313" key="6">
    <source>
        <dbReference type="EMBL" id="CAL0306213.1"/>
    </source>
</evidence>
<keyword evidence="4" id="KW-0624">Polysaccharide degradation</keyword>
<dbReference type="SUPFAM" id="SSF51445">
    <property type="entry name" value="(Trans)glycosidases"/>
    <property type="match status" value="1"/>
</dbReference>
<evidence type="ECO:0000256" key="3">
    <source>
        <dbReference type="ARBA" id="ARBA00023277"/>
    </source>
</evidence>
<dbReference type="GO" id="GO:0031176">
    <property type="term" value="F:endo-1,4-beta-xylanase activity"/>
    <property type="evidence" value="ECO:0007669"/>
    <property type="project" value="UniProtKB-ARBA"/>
</dbReference>
<protein>
    <recommendedName>
        <fullName evidence="5">GH10 domain-containing protein</fullName>
    </recommendedName>
</protein>
<dbReference type="GO" id="GO:0000272">
    <property type="term" value="P:polysaccharide catabolic process"/>
    <property type="evidence" value="ECO:0007669"/>
    <property type="project" value="UniProtKB-KW"/>
</dbReference>
<gene>
    <name evidence="6" type="ORF">LLUT_LOCUS7273</name>
</gene>
<dbReference type="PANTHER" id="PTHR31490">
    <property type="entry name" value="GLYCOSYL HYDROLASE"/>
    <property type="match status" value="1"/>
</dbReference>
<dbReference type="EMBL" id="CAXHTB010000005">
    <property type="protein sequence ID" value="CAL0306213.1"/>
    <property type="molecule type" value="Genomic_DNA"/>
</dbReference>
<name>A0AAV1WAQ2_LUPLU</name>
<reference evidence="6 7" key="1">
    <citation type="submission" date="2024-03" db="EMBL/GenBank/DDBJ databases">
        <authorList>
            <person name="Martinez-Hernandez J."/>
        </authorList>
    </citation>
    <scope>NUCLEOTIDE SEQUENCE [LARGE SCALE GENOMIC DNA]</scope>
</reference>
<evidence type="ECO:0000256" key="1">
    <source>
        <dbReference type="ARBA" id="ARBA00007495"/>
    </source>
</evidence>
<accession>A0AAV1WAQ2</accession>
<evidence type="ECO:0000259" key="5">
    <source>
        <dbReference type="PROSITE" id="PS51760"/>
    </source>
</evidence>
<proteinExistence type="inferred from homology"/>
<dbReference type="InterPro" id="IPR017853">
    <property type="entry name" value="GH"/>
</dbReference>
<keyword evidence="7" id="KW-1185">Reference proteome</keyword>
<keyword evidence="3" id="KW-0119">Carbohydrate metabolism</keyword>
<evidence type="ECO:0000256" key="4">
    <source>
        <dbReference type="ARBA" id="ARBA00023326"/>
    </source>
</evidence>
<evidence type="ECO:0000256" key="2">
    <source>
        <dbReference type="ARBA" id="ARBA00022801"/>
    </source>
</evidence>
<dbReference type="Pfam" id="PF00331">
    <property type="entry name" value="Glyco_hydro_10"/>
    <property type="match status" value="1"/>
</dbReference>
<dbReference type="Proteomes" id="UP001497480">
    <property type="component" value="Unassembled WGS sequence"/>
</dbReference>
<dbReference type="Gene3D" id="3.20.20.80">
    <property type="entry name" value="Glycosidases"/>
    <property type="match status" value="1"/>
</dbReference>
<comment type="similarity">
    <text evidence="1">Belongs to the glycosyl hydrolase 10 (cellulase F) family.</text>
</comment>
<evidence type="ECO:0000313" key="7">
    <source>
        <dbReference type="Proteomes" id="UP001497480"/>
    </source>
</evidence>
<organism evidence="6 7">
    <name type="scientific">Lupinus luteus</name>
    <name type="common">European yellow lupine</name>
    <dbReference type="NCBI Taxonomy" id="3873"/>
    <lineage>
        <taxon>Eukaryota</taxon>
        <taxon>Viridiplantae</taxon>
        <taxon>Streptophyta</taxon>
        <taxon>Embryophyta</taxon>
        <taxon>Tracheophyta</taxon>
        <taxon>Spermatophyta</taxon>
        <taxon>Magnoliopsida</taxon>
        <taxon>eudicotyledons</taxon>
        <taxon>Gunneridae</taxon>
        <taxon>Pentapetalae</taxon>
        <taxon>rosids</taxon>
        <taxon>fabids</taxon>
        <taxon>Fabales</taxon>
        <taxon>Fabaceae</taxon>
        <taxon>Papilionoideae</taxon>
        <taxon>50 kb inversion clade</taxon>
        <taxon>genistoids sensu lato</taxon>
        <taxon>core genistoids</taxon>
        <taxon>Genisteae</taxon>
        <taxon>Lupinus</taxon>
    </lineage>
</organism>
<dbReference type="InterPro" id="IPR001000">
    <property type="entry name" value="GH10_dom"/>
</dbReference>
<dbReference type="InterPro" id="IPR044846">
    <property type="entry name" value="GH10"/>
</dbReference>
<keyword evidence="2" id="KW-0378">Hydrolase</keyword>
<dbReference type="PROSITE" id="PS51760">
    <property type="entry name" value="GH10_2"/>
    <property type="match status" value="1"/>
</dbReference>
<dbReference type="AlphaFoldDB" id="A0AAV1WAQ2"/>